<feature type="transmembrane region" description="Helical" evidence="3">
    <location>
        <begin position="103"/>
        <end position="125"/>
    </location>
</feature>
<feature type="compositionally biased region" description="Basic and acidic residues" evidence="2">
    <location>
        <begin position="441"/>
        <end position="450"/>
    </location>
</feature>
<gene>
    <name evidence="4" type="primary">AlNc14C30G2837</name>
    <name evidence="4" type="ORF">ALNC14_032760</name>
</gene>
<reference evidence="4" key="1">
    <citation type="journal article" date="2011" name="PLoS Biol.">
        <title>Gene gain and loss during evolution of obligate parasitism in the white rust pathogen of Arabidopsis thaliana.</title>
        <authorList>
            <person name="Kemen E."/>
            <person name="Gardiner A."/>
            <person name="Schultz-Larsen T."/>
            <person name="Kemen A.C."/>
            <person name="Balmuth A.L."/>
            <person name="Robert-Seilaniantz A."/>
            <person name="Bailey K."/>
            <person name="Holub E."/>
            <person name="Studholme D.J."/>
            <person name="Maclean D."/>
            <person name="Jones J.D."/>
        </authorList>
    </citation>
    <scope>NUCLEOTIDE SEQUENCE</scope>
</reference>
<keyword evidence="3" id="KW-0812">Transmembrane</keyword>
<organism evidence="4">
    <name type="scientific">Albugo laibachii Nc14</name>
    <dbReference type="NCBI Taxonomy" id="890382"/>
    <lineage>
        <taxon>Eukaryota</taxon>
        <taxon>Sar</taxon>
        <taxon>Stramenopiles</taxon>
        <taxon>Oomycota</taxon>
        <taxon>Peronosporomycetes</taxon>
        <taxon>Albuginales</taxon>
        <taxon>Albuginaceae</taxon>
        <taxon>Albugo</taxon>
    </lineage>
</organism>
<keyword evidence="1" id="KW-0175">Coiled coil</keyword>
<evidence type="ECO:0000256" key="2">
    <source>
        <dbReference type="SAM" id="MobiDB-lite"/>
    </source>
</evidence>
<name>F0W7N2_9STRA</name>
<dbReference type="InterPro" id="IPR052831">
    <property type="entry name" value="Apoptosis_promoter"/>
</dbReference>
<accession>F0W7N2</accession>
<feature type="compositionally biased region" description="Basic and acidic residues" evidence="2">
    <location>
        <begin position="358"/>
        <end position="369"/>
    </location>
</feature>
<evidence type="ECO:0000256" key="3">
    <source>
        <dbReference type="SAM" id="Phobius"/>
    </source>
</evidence>
<reference evidence="4" key="2">
    <citation type="submission" date="2011-02" db="EMBL/GenBank/DDBJ databases">
        <authorList>
            <person name="MacLean D."/>
        </authorList>
    </citation>
    <scope>NUCLEOTIDE SEQUENCE</scope>
</reference>
<dbReference type="PANTHER" id="PTHR48190">
    <property type="entry name" value="PROGRAMMED CELL DEATH PROTEIN 7"/>
    <property type="match status" value="1"/>
</dbReference>
<feature type="region of interest" description="Disordered" evidence="2">
    <location>
        <begin position="421"/>
        <end position="458"/>
    </location>
</feature>
<feature type="region of interest" description="Disordered" evidence="2">
    <location>
        <begin position="332"/>
        <end position="378"/>
    </location>
</feature>
<evidence type="ECO:0000256" key="1">
    <source>
        <dbReference type="SAM" id="Coils"/>
    </source>
</evidence>
<keyword evidence="3" id="KW-1133">Transmembrane helix</keyword>
<protein>
    <submittedName>
        <fullName evidence="4">AlNc14C30G2837 protein</fullName>
    </submittedName>
</protein>
<proteinExistence type="predicted"/>
<dbReference type="AlphaFoldDB" id="F0W7N2"/>
<dbReference type="PANTHER" id="PTHR48190:SF2">
    <property type="entry name" value="PROGRAMMED CELL DEATH PROTEIN 7"/>
    <property type="match status" value="1"/>
</dbReference>
<keyword evidence="3" id="KW-0472">Membrane</keyword>
<dbReference type="GO" id="GO:0005689">
    <property type="term" value="C:U12-type spliceosomal complex"/>
    <property type="evidence" value="ECO:0007669"/>
    <property type="project" value="TreeGrafter"/>
</dbReference>
<feature type="coiled-coil region" evidence="1">
    <location>
        <begin position="286"/>
        <end position="313"/>
    </location>
</feature>
<dbReference type="HOGENOM" id="CLU_526208_0_0_1"/>
<feature type="compositionally biased region" description="Basic and acidic residues" evidence="2">
    <location>
        <begin position="338"/>
        <end position="349"/>
    </location>
</feature>
<sequence length="518" mass="59642">MILDCLSSKIARIGSQVGLNLQDYRCFSNLFLRVPSATSLTMETIDRIVPSKHPAHYLIYSTLVRHDCWGACKFPTSLCDKRRSKNDASRFKLKVNDMKPSSISVGGLDIITIIISLILITRLYAMRQHFESISKAECHGSNNDVTATWQGRLIYPPRRPPPQIPPRQLPHTLRPPIPPRKIHTSGSVPPMLLTPQLRGMHPSIRPPLKPPFNVPASFDMERKWLDQFCSKHLQKSNEQVQTCGQALDVFRAMIRSMLHLTEVLERKGLDLLELEKEGERGSAIHLDEKRKECETVKERLETLRKQTIDLEDNKMKILISYLRRIQKKKSYRRRSRARLREQNMTRESRSCQMQDLSKSIDDESSKEQQSKSYIEGKVNHNKSEVKAARMVLMLLDIKAKRQDIDSQEHEKLTREARKIVSLARKSQSSIKSAKALRSSRRTQDKKDPHDATSSQLRKQIEFKDPKTNTFDELVTIRRAWDDYLVLPGTIPGSSRIPPHFVAPPKSLSPSWARYLAHK</sequence>
<dbReference type="EMBL" id="FR824075">
    <property type="protein sequence ID" value="CCA17133.1"/>
    <property type="molecule type" value="Genomic_DNA"/>
</dbReference>
<evidence type="ECO:0000313" key="4">
    <source>
        <dbReference type="EMBL" id="CCA17133.1"/>
    </source>
</evidence>